<evidence type="ECO:0000256" key="2">
    <source>
        <dbReference type="ARBA" id="ARBA00022771"/>
    </source>
</evidence>
<dbReference type="GO" id="GO:0008270">
    <property type="term" value="F:zinc ion binding"/>
    <property type="evidence" value="ECO:0007669"/>
    <property type="project" value="UniProtKB-KW"/>
</dbReference>
<dbReference type="InterPro" id="IPR017907">
    <property type="entry name" value="Znf_RING_CS"/>
</dbReference>
<evidence type="ECO:0000259" key="6">
    <source>
        <dbReference type="PROSITE" id="PS50089"/>
    </source>
</evidence>
<dbReference type="PANTHER" id="PTHR25464:SF2">
    <property type="entry name" value="RING-TYPE DOMAIN-CONTAINING PROTEIN"/>
    <property type="match status" value="1"/>
</dbReference>
<dbReference type="InterPro" id="IPR013083">
    <property type="entry name" value="Znf_RING/FYVE/PHD"/>
</dbReference>
<dbReference type="InterPro" id="IPR032675">
    <property type="entry name" value="LRR_dom_sf"/>
</dbReference>
<dbReference type="PROSITE" id="PS50089">
    <property type="entry name" value="ZF_RING_2"/>
    <property type="match status" value="1"/>
</dbReference>
<gene>
    <name evidence="8" type="primary">LOC113209400</name>
</gene>
<dbReference type="KEGG" id="foc:113209400"/>
<keyword evidence="1" id="KW-0479">Metal-binding</keyword>
<dbReference type="RefSeq" id="XP_026282670.1">
    <property type="nucleotide sequence ID" value="XM_026426885.2"/>
</dbReference>
<feature type="domain" description="RING-type" evidence="6">
    <location>
        <begin position="3"/>
        <end position="43"/>
    </location>
</feature>
<evidence type="ECO:0000256" key="1">
    <source>
        <dbReference type="ARBA" id="ARBA00022723"/>
    </source>
</evidence>
<dbReference type="PROSITE" id="PS00518">
    <property type="entry name" value="ZF_RING_1"/>
    <property type="match status" value="1"/>
</dbReference>
<protein>
    <submittedName>
        <fullName evidence="8">Uncharacterized protein LOC113209400</fullName>
    </submittedName>
</protein>
<feature type="region of interest" description="Disordered" evidence="5">
    <location>
        <begin position="181"/>
        <end position="226"/>
    </location>
</feature>
<dbReference type="AlphaFoldDB" id="A0A6J1STL7"/>
<dbReference type="PANTHER" id="PTHR25464">
    <property type="entry name" value="TRIPARTITE MOTIF-CONTAINING PROTEIN 2-LIKE PROTEIN"/>
    <property type="match status" value="1"/>
</dbReference>
<dbReference type="GeneID" id="113209400"/>
<evidence type="ECO:0000256" key="4">
    <source>
        <dbReference type="PROSITE-ProRule" id="PRU00175"/>
    </source>
</evidence>
<dbReference type="SMART" id="SM00184">
    <property type="entry name" value="RING"/>
    <property type="match status" value="1"/>
</dbReference>
<evidence type="ECO:0000256" key="3">
    <source>
        <dbReference type="ARBA" id="ARBA00022833"/>
    </source>
</evidence>
<reference evidence="8" key="1">
    <citation type="submission" date="2025-08" db="UniProtKB">
        <authorList>
            <consortium name="RefSeq"/>
        </authorList>
    </citation>
    <scope>IDENTIFICATION</scope>
    <source>
        <tissue evidence="8">Whole organism</tissue>
    </source>
</reference>
<dbReference type="OrthoDB" id="6382793at2759"/>
<keyword evidence="2 4" id="KW-0863">Zinc-finger</keyword>
<dbReference type="InterPro" id="IPR001841">
    <property type="entry name" value="Znf_RING"/>
</dbReference>
<dbReference type="SUPFAM" id="SSF57850">
    <property type="entry name" value="RING/U-box"/>
    <property type="match status" value="1"/>
</dbReference>
<evidence type="ECO:0000313" key="7">
    <source>
        <dbReference type="Proteomes" id="UP000504606"/>
    </source>
</evidence>
<proteinExistence type="predicted"/>
<dbReference type="Gene3D" id="3.80.10.10">
    <property type="entry name" value="Ribonuclease Inhibitor"/>
    <property type="match status" value="1"/>
</dbReference>
<evidence type="ECO:0000256" key="5">
    <source>
        <dbReference type="SAM" id="MobiDB-lite"/>
    </source>
</evidence>
<sequence>MECDICLEDYNQAERVPKMVPCGHTVCLLCLQRSVSRQCPTCRRVVDGPPDALPNNFTLLRLIEDPAHSVRPLRGWCSDCRATTSPRCWDEEHDILPEKKALRRYLQGALQKAAGQLEAVEDLCQGEQVDHALTLLSAESWNLTLQGGGHELTGTVGNTEDPLTQLMWLLLAAKATLSKSRVQTLPPTSASPPPAAAGSPPPGTQGPPPAAASPPPAAPSPRPLRPEAQPLREMTVYEISLNGPNKQKKEKAALLAKAPGVTRLLDVSCHKDSAWSLQLLQRVAPSIEELAIVYPREPHLRALHAMPRLRRLQVSGGDAAMRAQPPELPALPPGHAGLQWLRVIQLPRATTQSLLRAHGRSLEELQLLVGTAGRDGRDGWPVCCGDLPSLLQQSGLQALKRLVLRRFVTGHEPAACSEQRAEVRPVLPGVEVLCGWCDRVRLEEF</sequence>
<dbReference type="Proteomes" id="UP000504606">
    <property type="component" value="Unplaced"/>
</dbReference>
<dbReference type="Pfam" id="PF14634">
    <property type="entry name" value="zf-RING_5"/>
    <property type="match status" value="1"/>
</dbReference>
<name>A0A6J1STL7_FRAOC</name>
<accession>A0A6J1STL7</accession>
<keyword evidence="7" id="KW-1185">Reference proteome</keyword>
<organism evidence="7 8">
    <name type="scientific">Frankliniella occidentalis</name>
    <name type="common">Western flower thrips</name>
    <name type="synonym">Euthrips occidentalis</name>
    <dbReference type="NCBI Taxonomy" id="133901"/>
    <lineage>
        <taxon>Eukaryota</taxon>
        <taxon>Metazoa</taxon>
        <taxon>Ecdysozoa</taxon>
        <taxon>Arthropoda</taxon>
        <taxon>Hexapoda</taxon>
        <taxon>Insecta</taxon>
        <taxon>Pterygota</taxon>
        <taxon>Neoptera</taxon>
        <taxon>Paraneoptera</taxon>
        <taxon>Thysanoptera</taxon>
        <taxon>Terebrantia</taxon>
        <taxon>Thripoidea</taxon>
        <taxon>Thripidae</taxon>
        <taxon>Frankliniella</taxon>
    </lineage>
</organism>
<keyword evidence="3" id="KW-0862">Zinc</keyword>
<evidence type="ECO:0000313" key="8">
    <source>
        <dbReference type="RefSeq" id="XP_026282670.1"/>
    </source>
</evidence>
<dbReference type="Gene3D" id="3.30.40.10">
    <property type="entry name" value="Zinc/RING finger domain, C3HC4 (zinc finger)"/>
    <property type="match status" value="1"/>
</dbReference>
<feature type="compositionally biased region" description="Pro residues" evidence="5">
    <location>
        <begin position="189"/>
        <end position="223"/>
    </location>
</feature>